<reference evidence="4" key="1">
    <citation type="submission" date="2018-07" db="EMBL/GenBank/DDBJ databases">
        <authorList>
            <person name="Zhao J."/>
        </authorList>
    </citation>
    <scope>NUCLEOTIDE SEQUENCE [LARGE SCALE GENOMIC DNA]</scope>
    <source>
        <strain evidence="4">GSSD-12</strain>
    </source>
</reference>
<dbReference type="CDD" id="cd01282">
    <property type="entry name" value="HTH_MerR-like_sg3"/>
    <property type="match status" value="1"/>
</dbReference>
<dbReference type="InterPro" id="IPR047057">
    <property type="entry name" value="MerR_fam"/>
</dbReference>
<dbReference type="Gene3D" id="1.10.1660.10">
    <property type="match status" value="1"/>
</dbReference>
<evidence type="ECO:0000256" key="1">
    <source>
        <dbReference type="ARBA" id="ARBA00023125"/>
    </source>
</evidence>
<dbReference type="SUPFAM" id="SSF46955">
    <property type="entry name" value="Putative DNA-binding domain"/>
    <property type="match status" value="1"/>
</dbReference>
<sequence>MRIGDVAAAAGVSTRVLRYYEQQRLLTSTRTPAGHRTYEGTAVERVRLIQLFFRAGLSSRTIREVLPCVDTGEATPELLTLLAAERQRVEGQISDLFTVRDQLDMVIQATVDPDYDCDAAINH</sequence>
<dbReference type="Pfam" id="PF13411">
    <property type="entry name" value="MerR_1"/>
    <property type="match status" value="1"/>
</dbReference>
<dbReference type="OrthoDB" id="3824912at2"/>
<evidence type="ECO:0000313" key="3">
    <source>
        <dbReference type="EMBL" id="AXG79203.1"/>
    </source>
</evidence>
<dbReference type="InterPro" id="IPR009061">
    <property type="entry name" value="DNA-bd_dom_put_sf"/>
</dbReference>
<name>A0A345HR79_9ACTN</name>
<dbReference type="RefSeq" id="WP_114660536.1">
    <property type="nucleotide sequence ID" value="NZ_CP031194.1"/>
</dbReference>
<dbReference type="PANTHER" id="PTHR30204">
    <property type="entry name" value="REDOX-CYCLING DRUG-SENSING TRANSCRIPTIONAL ACTIVATOR SOXR"/>
    <property type="match status" value="1"/>
</dbReference>
<dbReference type="PANTHER" id="PTHR30204:SF97">
    <property type="entry name" value="MERR FAMILY REGULATORY PROTEIN"/>
    <property type="match status" value="1"/>
</dbReference>
<feature type="domain" description="HTH merR-type" evidence="2">
    <location>
        <begin position="1"/>
        <end position="68"/>
    </location>
</feature>
<evidence type="ECO:0000259" key="2">
    <source>
        <dbReference type="PROSITE" id="PS50937"/>
    </source>
</evidence>
<keyword evidence="1" id="KW-0238">DNA-binding</keyword>
<keyword evidence="4" id="KW-1185">Reference proteome</keyword>
<dbReference type="PROSITE" id="PS50937">
    <property type="entry name" value="HTH_MERR_2"/>
    <property type="match status" value="1"/>
</dbReference>
<dbReference type="AlphaFoldDB" id="A0A345HR79"/>
<evidence type="ECO:0000313" key="4">
    <source>
        <dbReference type="Proteomes" id="UP000253868"/>
    </source>
</evidence>
<dbReference type="InterPro" id="IPR000551">
    <property type="entry name" value="MerR-type_HTH_dom"/>
</dbReference>
<dbReference type="GO" id="GO:0003700">
    <property type="term" value="F:DNA-binding transcription factor activity"/>
    <property type="evidence" value="ECO:0007669"/>
    <property type="project" value="InterPro"/>
</dbReference>
<dbReference type="Proteomes" id="UP000253868">
    <property type="component" value="Chromosome"/>
</dbReference>
<dbReference type="EMBL" id="CP031194">
    <property type="protein sequence ID" value="AXG79203.1"/>
    <property type="molecule type" value="Genomic_DNA"/>
</dbReference>
<proteinExistence type="predicted"/>
<dbReference type="KEGG" id="spad:DVK44_17780"/>
<gene>
    <name evidence="3" type="ORF">DVK44_17780</name>
</gene>
<protein>
    <submittedName>
        <fullName evidence="3">MerR family transcriptional regulator</fullName>
    </submittedName>
</protein>
<dbReference type="PRINTS" id="PR00040">
    <property type="entry name" value="HTHMERR"/>
</dbReference>
<dbReference type="SMART" id="SM00422">
    <property type="entry name" value="HTH_MERR"/>
    <property type="match status" value="1"/>
</dbReference>
<organism evidence="3 4">
    <name type="scientific">Streptomyces paludis</name>
    <dbReference type="NCBI Taxonomy" id="2282738"/>
    <lineage>
        <taxon>Bacteria</taxon>
        <taxon>Bacillati</taxon>
        <taxon>Actinomycetota</taxon>
        <taxon>Actinomycetes</taxon>
        <taxon>Kitasatosporales</taxon>
        <taxon>Streptomycetaceae</taxon>
        <taxon>Streptomyces</taxon>
    </lineage>
</organism>
<dbReference type="GO" id="GO:0003677">
    <property type="term" value="F:DNA binding"/>
    <property type="evidence" value="ECO:0007669"/>
    <property type="project" value="UniProtKB-KW"/>
</dbReference>
<accession>A0A345HR79</accession>